<evidence type="ECO:0000313" key="1">
    <source>
        <dbReference type="EMBL" id="SCY98375.1"/>
    </source>
</evidence>
<evidence type="ECO:0000313" key="2">
    <source>
        <dbReference type="Proteomes" id="UP000199569"/>
    </source>
</evidence>
<accession>A0A1G5KCM9</accession>
<dbReference type="EMBL" id="FMVJ01000009">
    <property type="protein sequence ID" value="SCY98375.1"/>
    <property type="molecule type" value="Genomic_DNA"/>
</dbReference>
<keyword evidence="2" id="KW-1185">Reference proteome</keyword>
<name>A0A1G5KCM9_9HYPH</name>
<proteinExistence type="predicted"/>
<dbReference type="Pfam" id="PF04325">
    <property type="entry name" value="DUF465"/>
    <property type="match status" value="1"/>
</dbReference>
<dbReference type="InterPro" id="IPR007420">
    <property type="entry name" value="DUF465"/>
</dbReference>
<organism evidence="1 2">
    <name type="scientific">Microvirga guangxiensis</name>
    <dbReference type="NCBI Taxonomy" id="549386"/>
    <lineage>
        <taxon>Bacteria</taxon>
        <taxon>Pseudomonadati</taxon>
        <taxon>Pseudomonadota</taxon>
        <taxon>Alphaproteobacteria</taxon>
        <taxon>Hyphomicrobiales</taxon>
        <taxon>Methylobacteriaceae</taxon>
        <taxon>Microvirga</taxon>
    </lineage>
</organism>
<dbReference type="Proteomes" id="UP000199569">
    <property type="component" value="Unassembled WGS sequence"/>
</dbReference>
<dbReference type="OrthoDB" id="7585987at2"/>
<dbReference type="Gene3D" id="6.10.280.50">
    <property type="match status" value="1"/>
</dbReference>
<dbReference type="AlphaFoldDB" id="A0A1G5KCM9"/>
<protein>
    <recommendedName>
        <fullName evidence="3">DUF465 domain-containing protein</fullName>
    </recommendedName>
</protein>
<reference evidence="1 2" key="1">
    <citation type="submission" date="2016-10" db="EMBL/GenBank/DDBJ databases">
        <authorList>
            <person name="de Groot N.N."/>
        </authorList>
    </citation>
    <scope>NUCLEOTIDE SEQUENCE [LARGE SCALE GENOMIC DNA]</scope>
    <source>
        <strain evidence="1 2">CGMCC 1.7666</strain>
    </source>
</reference>
<gene>
    <name evidence="1" type="ORF">SAMN02927923_03219</name>
</gene>
<dbReference type="RefSeq" id="WP_091136748.1">
    <property type="nucleotide sequence ID" value="NZ_FMVJ01000009.1"/>
</dbReference>
<evidence type="ECO:0008006" key="3">
    <source>
        <dbReference type="Google" id="ProtNLM"/>
    </source>
</evidence>
<dbReference type="InterPro" id="IPR038444">
    <property type="entry name" value="DUF465_sf"/>
</dbReference>
<sequence>MQSRTIQRLKNLHEKVDLQLIRELKSRLPNRSEVVRLKKMKLALKDRIAALSAATPNPQTA</sequence>